<evidence type="ECO:0000313" key="1">
    <source>
        <dbReference type="EMBL" id="OLF98062.1"/>
    </source>
</evidence>
<name>A0A7Z0X0Y8_9BACI</name>
<dbReference type="RefSeq" id="WP_003180706.1">
    <property type="nucleotide sequence ID" value="NZ_AP023088.1"/>
</dbReference>
<comment type="caution">
    <text evidence="1">The sequence shown here is derived from an EMBL/GenBank/DDBJ whole genome shotgun (WGS) entry which is preliminary data.</text>
</comment>
<reference evidence="1 2" key="1">
    <citation type="journal article" date="2016" name="Front. Microbiol.">
        <title>High-Level Heat Resistance of Spores of Bacillus amyloliquefaciens and Bacillus licheniformis Results from the Presence of a spoVA Operon in a Tn1546 Transposon.</title>
        <authorList>
            <person name="Berendsen E.M."/>
            <person name="Koning R.A."/>
            <person name="Boekhorst J."/>
            <person name="de Jong A."/>
            <person name="Kuipers O.P."/>
            <person name="Wells-Bennik M.H."/>
        </authorList>
    </citation>
    <scope>NUCLEOTIDE SEQUENCE [LARGE SCALE GENOMIC DNA]</scope>
    <source>
        <strain evidence="1 2">B4121</strain>
    </source>
</reference>
<organism evidence="1 2">
    <name type="scientific">Bacillus paralicheniformis</name>
    <dbReference type="NCBI Taxonomy" id="1648923"/>
    <lineage>
        <taxon>Bacteria</taxon>
        <taxon>Bacillati</taxon>
        <taxon>Bacillota</taxon>
        <taxon>Bacilli</taxon>
        <taxon>Bacillales</taxon>
        <taxon>Bacillaceae</taxon>
        <taxon>Bacillus</taxon>
    </lineage>
</organism>
<gene>
    <name evidence="1" type="ORF">B4121_0689</name>
</gene>
<proteinExistence type="predicted"/>
<dbReference type="Proteomes" id="UP000185604">
    <property type="component" value="Unassembled WGS sequence"/>
</dbReference>
<dbReference type="EMBL" id="LKPO01000003">
    <property type="protein sequence ID" value="OLF98062.1"/>
    <property type="molecule type" value="Genomic_DNA"/>
</dbReference>
<evidence type="ECO:0000313" key="2">
    <source>
        <dbReference type="Proteomes" id="UP000185604"/>
    </source>
</evidence>
<sequence>MNVFEQLVESICRKHDQTQAGHDRVIFEQQKELETFDRSAEHFGRQVEAFAENAEKWLGEDVSLPGIYK</sequence>
<protein>
    <submittedName>
        <fullName evidence="1">Uncharacterized protein</fullName>
    </submittedName>
</protein>
<dbReference type="AlphaFoldDB" id="A0A7Z0X0Y8"/>
<accession>A0A7Z0X0Y8</accession>